<accession>A0A0N1N1Z9</accession>
<dbReference type="InterPro" id="IPR021808">
    <property type="entry name" value="DUF3383"/>
</dbReference>
<protein>
    <recommendedName>
        <fullName evidence="3">DUF3383 domain-containing protein</fullName>
    </recommendedName>
</protein>
<organism evidence="1 2">
    <name type="scientific">Bosea vaviloviae</name>
    <dbReference type="NCBI Taxonomy" id="1526658"/>
    <lineage>
        <taxon>Bacteria</taxon>
        <taxon>Pseudomonadati</taxon>
        <taxon>Pseudomonadota</taxon>
        <taxon>Alphaproteobacteria</taxon>
        <taxon>Hyphomicrobiales</taxon>
        <taxon>Boseaceae</taxon>
        <taxon>Bosea</taxon>
    </lineage>
</organism>
<dbReference type="Pfam" id="PF11863">
    <property type="entry name" value="DUF3383"/>
    <property type="match status" value="2"/>
</dbReference>
<dbReference type="OrthoDB" id="8146758at2"/>
<dbReference type="PATRIC" id="fig|1526658.3.peg.1343"/>
<evidence type="ECO:0008006" key="3">
    <source>
        <dbReference type="Google" id="ProtNLM"/>
    </source>
</evidence>
<evidence type="ECO:0000313" key="2">
    <source>
        <dbReference type="Proteomes" id="UP000037822"/>
    </source>
</evidence>
<dbReference type="EMBL" id="LGSZ01000050">
    <property type="protein sequence ID" value="KPH79323.1"/>
    <property type="molecule type" value="Genomic_DNA"/>
</dbReference>
<proteinExistence type="predicted"/>
<keyword evidence="2" id="KW-1185">Reference proteome</keyword>
<gene>
    <name evidence="1" type="ORF">AE618_18630</name>
</gene>
<comment type="caution">
    <text evidence="1">The sequence shown here is derived from an EMBL/GenBank/DDBJ whole genome shotgun (WGS) entry which is preliminary data.</text>
</comment>
<dbReference type="AlphaFoldDB" id="A0A0N1N1Z9"/>
<name>A0A0N1N1Z9_9HYPH</name>
<dbReference type="Proteomes" id="UP000037822">
    <property type="component" value="Unassembled WGS sequence"/>
</dbReference>
<sequence length="603" mass="62544">MAQGLPVSDVVNVDVVISPVAAPTRNFGAGLLIGATDVIDVGERLRLYSNLSGVAQDFSTTDVEYKGAVKHFAQVPQPSILYIGRWARVATHATLRGGVLTTAEQALANFTAVTAGAFYFVLDGIPRYVSGLNFSAETNLNGVASVIQTAVAALVASSTVVWDADNGYFVIKSGTTGATSTLGFLADPTAFGSITFAGLPANNDTLTIQGTAITFKTSGATGNQVDIAGSNAAMATALGAFLNTSADANLSLMTYLVVGAVVYVIAKASGTGGNAYTLAKSGTNPTLSGSTLAGGSGTSIASLIKGKSTQASLPANGIAAETLAAAVTALIAASGDWYAGELVEEGVDSASIIAAANVIEAQDKKRVFGVTITDTTAIDPTSTTDLAYLLDANNLGRTFAQYSQYEPQVIASFFGRAATVNFEGSNTTLTMKFKQEPGVRAETITSNQAAALKAKHCNVFVNYDNDTAIIQEGVMADGTFFDERHGIDWMENAVQTAVWNLLYTSSTKIPQTDAGTHLIVTTIEGILLQAVTNGLVAPGVWNAGGFGQLKQGDFLSKGFYVYAPPVASQSQADREARKSIVIQIAVKMAGAIHFVDVILNVNR</sequence>
<dbReference type="RefSeq" id="WP_054210576.1">
    <property type="nucleotide sequence ID" value="NZ_LGSZ01000050.1"/>
</dbReference>
<reference evidence="1 2" key="1">
    <citation type="submission" date="2015-07" db="EMBL/GenBank/DDBJ databases">
        <title>Whole genome sequencing of Bosea vaviloviae isolated from cave pool.</title>
        <authorList>
            <person name="Tan N.E.H."/>
            <person name="Lee Y.P."/>
            <person name="Gan H.M."/>
            <person name="Barton H."/>
            <person name="Savka M.A."/>
        </authorList>
    </citation>
    <scope>NUCLEOTIDE SEQUENCE [LARGE SCALE GENOMIC DNA]</scope>
    <source>
        <strain evidence="1 2">SD260</strain>
    </source>
</reference>
<evidence type="ECO:0000313" key="1">
    <source>
        <dbReference type="EMBL" id="KPH79323.1"/>
    </source>
</evidence>